<feature type="repeat" description="TPR" evidence="1">
    <location>
        <begin position="252"/>
        <end position="285"/>
    </location>
</feature>
<comment type="caution">
    <text evidence="5">The sequence shown here is derived from an EMBL/GenBank/DDBJ whole genome shotgun (WGS) entry which is preliminary data.</text>
</comment>
<feature type="domain" description="CHAT" evidence="4">
    <location>
        <begin position="662"/>
        <end position="951"/>
    </location>
</feature>
<reference evidence="6" key="1">
    <citation type="submission" date="2018-02" db="EMBL/GenBank/DDBJ databases">
        <authorList>
            <person name="Moore K."/>
            <person name="Momper L."/>
        </authorList>
    </citation>
    <scope>NUCLEOTIDE SEQUENCE [LARGE SCALE GENOMIC DNA]</scope>
    <source>
        <strain evidence="6">ULC18</strain>
    </source>
</reference>
<keyword evidence="6" id="KW-1185">Reference proteome</keyword>
<protein>
    <submittedName>
        <fullName evidence="5">Fis family transcriptional regulator</fullName>
    </submittedName>
</protein>
<dbReference type="OrthoDB" id="446317at2"/>
<dbReference type="SMART" id="SM00028">
    <property type="entry name" value="TPR"/>
    <property type="match status" value="11"/>
</dbReference>
<evidence type="ECO:0000256" key="2">
    <source>
        <dbReference type="SAM" id="MobiDB-lite"/>
    </source>
</evidence>
<evidence type="ECO:0000313" key="6">
    <source>
        <dbReference type="Proteomes" id="UP000239576"/>
    </source>
</evidence>
<gene>
    <name evidence="5" type="ORF">C7B82_20960</name>
</gene>
<reference evidence="5 6" key="2">
    <citation type="submission" date="2018-03" db="EMBL/GenBank/DDBJ databases">
        <title>The ancient ancestry and fast evolution of plastids.</title>
        <authorList>
            <person name="Moore K.R."/>
            <person name="Magnabosco C."/>
            <person name="Momper L."/>
            <person name="Gold D.A."/>
            <person name="Bosak T."/>
            <person name="Fournier G.P."/>
        </authorList>
    </citation>
    <scope>NUCLEOTIDE SEQUENCE [LARGE SCALE GENOMIC DNA]</scope>
    <source>
        <strain evidence="5 6">ULC18</strain>
    </source>
</reference>
<feature type="repeat" description="TPR" evidence="1">
    <location>
        <begin position="132"/>
        <end position="165"/>
    </location>
</feature>
<evidence type="ECO:0000313" key="5">
    <source>
        <dbReference type="EMBL" id="PSB25978.1"/>
    </source>
</evidence>
<evidence type="ECO:0000256" key="1">
    <source>
        <dbReference type="PROSITE-ProRule" id="PRU00339"/>
    </source>
</evidence>
<dbReference type="PANTHER" id="PTHR10098">
    <property type="entry name" value="RAPSYN-RELATED"/>
    <property type="match status" value="1"/>
</dbReference>
<dbReference type="Gene3D" id="1.25.40.10">
    <property type="entry name" value="Tetratricopeptide repeat domain"/>
    <property type="match status" value="3"/>
</dbReference>
<accession>A0A2T1DZQ6</accession>
<feature type="region of interest" description="Disordered" evidence="2">
    <location>
        <begin position="30"/>
        <end position="49"/>
    </location>
</feature>
<dbReference type="Pfam" id="PF13181">
    <property type="entry name" value="TPR_8"/>
    <property type="match status" value="1"/>
</dbReference>
<dbReference type="Pfam" id="PF12770">
    <property type="entry name" value="CHAT"/>
    <property type="match status" value="1"/>
</dbReference>
<dbReference type="AlphaFoldDB" id="A0A2T1DZQ6"/>
<dbReference type="InterPro" id="IPR011990">
    <property type="entry name" value="TPR-like_helical_dom_sf"/>
</dbReference>
<evidence type="ECO:0000256" key="3">
    <source>
        <dbReference type="SAM" id="SignalP"/>
    </source>
</evidence>
<dbReference type="InterPro" id="IPR024983">
    <property type="entry name" value="CHAT_dom"/>
</dbReference>
<feature type="repeat" description="TPR" evidence="1">
    <location>
        <begin position="412"/>
        <end position="445"/>
    </location>
</feature>
<dbReference type="SUPFAM" id="SSF48452">
    <property type="entry name" value="TPR-like"/>
    <property type="match status" value="3"/>
</dbReference>
<feature type="chain" id="PRO_5015492076" evidence="3">
    <location>
        <begin position="31"/>
        <end position="953"/>
    </location>
</feature>
<dbReference type="EMBL" id="PVWK01000117">
    <property type="protein sequence ID" value="PSB25978.1"/>
    <property type="molecule type" value="Genomic_DNA"/>
</dbReference>
<feature type="signal peptide" evidence="3">
    <location>
        <begin position="1"/>
        <end position="30"/>
    </location>
</feature>
<evidence type="ECO:0000259" key="4">
    <source>
        <dbReference type="Pfam" id="PF12770"/>
    </source>
</evidence>
<dbReference type="Pfam" id="PF13424">
    <property type="entry name" value="TPR_12"/>
    <property type="match status" value="4"/>
</dbReference>
<dbReference type="Proteomes" id="UP000239576">
    <property type="component" value="Unassembled WGS sequence"/>
</dbReference>
<organism evidence="5 6">
    <name type="scientific">Stenomitos frigidus ULC18</name>
    <dbReference type="NCBI Taxonomy" id="2107698"/>
    <lineage>
        <taxon>Bacteria</taxon>
        <taxon>Bacillati</taxon>
        <taxon>Cyanobacteriota</taxon>
        <taxon>Cyanophyceae</taxon>
        <taxon>Leptolyngbyales</taxon>
        <taxon>Leptolyngbyaceae</taxon>
        <taxon>Stenomitos</taxon>
    </lineage>
</organism>
<dbReference type="PROSITE" id="PS50005">
    <property type="entry name" value="TPR"/>
    <property type="match status" value="5"/>
</dbReference>
<dbReference type="PANTHER" id="PTHR10098:SF108">
    <property type="entry name" value="TETRATRICOPEPTIDE REPEAT PROTEIN 28"/>
    <property type="match status" value="1"/>
</dbReference>
<keyword evidence="1" id="KW-0802">TPR repeat</keyword>
<feature type="compositionally biased region" description="Low complexity" evidence="2">
    <location>
        <begin position="39"/>
        <end position="49"/>
    </location>
</feature>
<sequence length="953" mass="103458">MQRYRRLLARLVLSLSVTALCQTVLLPAKAGSSPVAPSATRTQATDTRQAQADQLLEQGMQQYRTGQPTEAIATLQQALTLYQALADQPKIVKTLRNLGNAYYVMTAYPQATAYYQQSLALAQKGRDRAGEAAALGNLGVITVNLGDAAKATAYYQQALALYREVKDRQGEGQTIGNLAEIAYNKGDYPGAIAAYEQTIAIARELNDRQLEANSLGSLGVIYYSLSNQTKSIAYSQQQLTIARSLNDRLGEAAALNNLGNNYYALGNYGQAIASLDQRLTISRQIQDRLGEAQSLGNRSNIYYDLGDYARAIEDAFKGLAIARAIQNPSVEASFLTKLGNLYYVLQAFPNAIEYHEKRLTTARATNDANSAEISLTNLGNVYRSMGQYAKAIDYHQQALVLARQTNDKAGESTILANLGVEYDEQGQFGQAIAAYRQALAIARAIQDPATEGLVLNNLGNTLFQTKQFADAETTLLAGLKTWESLRANLGNNDRNQISLFDQQARTYRLLQRVLVAQKKTDTALEIAERGRARAFVQLLARRLSGADSRSTASSATVQPPTLAQIKQIAQAQNSTLVQYSILYEDSLADGKVKPREVELYIWVIAPSGNITFRQVDLRPLDKAGASLETLVAIDRERIGVRSRGLDLGLRASAATRATKQSQSQQLYNLLIEPIADVLPNDPNARVTFIPQRSLFLVPFAALQDPSGKYLIERHTILTAPSIQVLALTHQQRVRGEGRGVRSEGRKRARALVVGNPTMPFLSAQNGERAEQLASLPGAALEATAIAPLLGTQAITGDRATKVAIVRQMPQNRIIHLATHGLLEDFKGLGIPGAIALAPSGKDNGLLTADEILDLNLNASLVVLSACDTGRGRLTGDGVIGLSRSFIAAGVPSLIVSLWAVPDASTAFLMRAFYQNLNRSPDKAQALRQAMLATLKQYPNPRDWAAFTLVGEAE</sequence>
<dbReference type="InterPro" id="IPR019734">
    <property type="entry name" value="TPR_rpt"/>
</dbReference>
<keyword evidence="3" id="KW-0732">Signal</keyword>
<feature type="repeat" description="TPR" evidence="1">
    <location>
        <begin position="92"/>
        <end position="125"/>
    </location>
</feature>
<proteinExistence type="predicted"/>
<feature type="repeat" description="TPR" evidence="1">
    <location>
        <begin position="372"/>
        <end position="405"/>
    </location>
</feature>
<name>A0A2T1DZQ6_9CYAN</name>